<comment type="caution">
    <text evidence="2">The sequence shown here is derived from an EMBL/GenBank/DDBJ whole genome shotgun (WGS) entry which is preliminary data.</text>
</comment>
<organism evidence="2">
    <name type="scientific">marine sediment metagenome</name>
    <dbReference type="NCBI Taxonomy" id="412755"/>
    <lineage>
        <taxon>unclassified sequences</taxon>
        <taxon>metagenomes</taxon>
        <taxon>ecological metagenomes</taxon>
    </lineage>
</organism>
<dbReference type="Gene3D" id="3.40.50.150">
    <property type="entry name" value="Vaccinia Virus protein VP39"/>
    <property type="match status" value="1"/>
</dbReference>
<dbReference type="EMBL" id="LAZR01000043">
    <property type="protein sequence ID" value="KKN99949.1"/>
    <property type="molecule type" value="Genomic_DNA"/>
</dbReference>
<name>A0A0F9V7K9_9ZZZZ</name>
<dbReference type="InterPro" id="IPR029063">
    <property type="entry name" value="SAM-dependent_MTases_sf"/>
</dbReference>
<dbReference type="PANTHER" id="PTHR34203">
    <property type="entry name" value="METHYLTRANSFERASE, FKBM FAMILY PROTEIN"/>
    <property type="match status" value="1"/>
</dbReference>
<reference evidence="2" key="1">
    <citation type="journal article" date="2015" name="Nature">
        <title>Complex archaea that bridge the gap between prokaryotes and eukaryotes.</title>
        <authorList>
            <person name="Spang A."/>
            <person name="Saw J.H."/>
            <person name="Jorgensen S.L."/>
            <person name="Zaremba-Niedzwiedzka K."/>
            <person name="Martijn J."/>
            <person name="Lind A.E."/>
            <person name="van Eijk R."/>
            <person name="Schleper C."/>
            <person name="Guy L."/>
            <person name="Ettema T.J."/>
        </authorList>
    </citation>
    <scope>NUCLEOTIDE SEQUENCE</scope>
</reference>
<feature type="domain" description="Methyltransferase FkbM" evidence="1">
    <location>
        <begin position="93"/>
        <end position="264"/>
    </location>
</feature>
<dbReference type="Pfam" id="PF05050">
    <property type="entry name" value="Methyltransf_21"/>
    <property type="match status" value="1"/>
</dbReference>
<evidence type="ECO:0000313" key="2">
    <source>
        <dbReference type="EMBL" id="KKN99949.1"/>
    </source>
</evidence>
<protein>
    <recommendedName>
        <fullName evidence="1">Methyltransferase FkbM domain-containing protein</fullName>
    </recommendedName>
</protein>
<sequence length="296" mass="33114">MGSALISHFLRGLRRSGNAMSFGGRLRLSQSILRRVFRFVDREVTISDFNGKFVIRLILSEHMQRRIFWMGYYSTDIVALLKRVLRPGMVVADVGANIGEITLVSAKCVGSEGKVIAFEPVNAIADRLAEHVQVNGLNQVLIRREALGTKIGDRVPIYASCGQDVSDDHQGLASLYGENEGQAPIQYVNVTTLDEVTSSLSLAPIDLIKIDVEGGELACLQGAERVLRRSRPMLIVEVQKFSARQAGWDVDELFRYLQRFGYEFFTIGSRGRLRALDLSSLVDFQNVFCKVRDRVE</sequence>
<dbReference type="InterPro" id="IPR006342">
    <property type="entry name" value="FkbM_mtfrase"/>
</dbReference>
<gene>
    <name evidence="2" type="ORF">LCGC14_0130610</name>
</gene>
<accession>A0A0F9V7K9</accession>
<proteinExistence type="predicted"/>
<dbReference type="AlphaFoldDB" id="A0A0F9V7K9"/>
<dbReference type="NCBIfam" id="TIGR01444">
    <property type="entry name" value="fkbM_fam"/>
    <property type="match status" value="1"/>
</dbReference>
<evidence type="ECO:0000259" key="1">
    <source>
        <dbReference type="Pfam" id="PF05050"/>
    </source>
</evidence>
<dbReference type="InterPro" id="IPR052514">
    <property type="entry name" value="SAM-dependent_MTase"/>
</dbReference>
<dbReference type="PANTHER" id="PTHR34203:SF15">
    <property type="entry name" value="SLL1173 PROTEIN"/>
    <property type="match status" value="1"/>
</dbReference>
<dbReference type="SUPFAM" id="SSF53335">
    <property type="entry name" value="S-adenosyl-L-methionine-dependent methyltransferases"/>
    <property type="match status" value="1"/>
</dbReference>